<protein>
    <recommendedName>
        <fullName evidence="9">CTP synthase</fullName>
        <ecNumber evidence="9">6.3.4.2</ecNumber>
    </recommendedName>
    <alternativeName>
        <fullName evidence="9">Cytidine 5'-triphosphate synthase</fullName>
    </alternativeName>
    <alternativeName>
        <fullName evidence="9">Cytidine triphosphate synthetase</fullName>
        <shortName evidence="9">CTP synthetase</shortName>
        <shortName evidence="9">CTPS</shortName>
    </alternativeName>
    <alternativeName>
        <fullName evidence="9">UTP--ammonia ligase</fullName>
    </alternativeName>
</protein>
<feature type="binding site" evidence="9">
    <location>
        <position position="27"/>
    </location>
    <ligand>
        <name>CTP</name>
        <dbReference type="ChEBI" id="CHEBI:37563"/>
        <note>allosteric inhibitor</note>
    </ligand>
</feature>
<dbReference type="InterPro" id="IPR029062">
    <property type="entry name" value="Class_I_gatase-like"/>
</dbReference>
<evidence type="ECO:0000256" key="6">
    <source>
        <dbReference type="ARBA" id="ARBA00022962"/>
    </source>
</evidence>
<feature type="domain" description="Glutamine amidotransferase" evidence="10">
    <location>
        <begin position="315"/>
        <end position="546"/>
    </location>
</feature>
<dbReference type="GO" id="GO:0003883">
    <property type="term" value="F:CTP synthase activity"/>
    <property type="evidence" value="ECO:0007669"/>
    <property type="project" value="UniProtKB-EC"/>
</dbReference>
<dbReference type="InterPro" id="IPR017456">
    <property type="entry name" value="CTP_synthase_N"/>
</dbReference>
<feature type="binding site" evidence="9">
    <location>
        <begin position="161"/>
        <end position="163"/>
    </location>
    <ligand>
        <name>CTP</name>
        <dbReference type="ChEBI" id="CHEBI:37563"/>
        <note>allosteric inhibitor</note>
    </ligand>
</feature>
<evidence type="ECO:0000256" key="3">
    <source>
        <dbReference type="ARBA" id="ARBA00022598"/>
    </source>
</evidence>
<keyword evidence="3 9" id="KW-0436">Ligase</keyword>
<feature type="domain" description="CTP synthase N-terminal" evidence="11">
    <location>
        <begin position="17"/>
        <end position="280"/>
    </location>
</feature>
<reference evidence="12 13" key="1">
    <citation type="submission" date="2023-06" db="EMBL/GenBank/DDBJ databases">
        <title>Cellulomonas sp. MW9 Whole genome sequence.</title>
        <authorList>
            <person name="Park S."/>
        </authorList>
    </citation>
    <scope>NUCLEOTIDE SEQUENCE [LARGE SCALE GENOMIC DNA]</scope>
    <source>
        <strain evidence="12 13">MW9</strain>
    </source>
</reference>
<feature type="binding site" evidence="9">
    <location>
        <position position="419"/>
    </location>
    <ligand>
        <name>L-glutamine</name>
        <dbReference type="ChEBI" id="CHEBI:58359"/>
    </ligand>
</feature>
<dbReference type="RefSeq" id="WP_289446140.1">
    <property type="nucleotide sequence ID" value="NZ_JAUCGR010000002.1"/>
</dbReference>
<keyword evidence="6 9" id="KW-0315">Glutamine amidotransferase</keyword>
<dbReference type="PROSITE" id="PS51273">
    <property type="entry name" value="GATASE_TYPE_1"/>
    <property type="match status" value="1"/>
</dbReference>
<dbReference type="Gene3D" id="3.40.50.300">
    <property type="entry name" value="P-loop containing nucleotide triphosphate hydrolases"/>
    <property type="match status" value="1"/>
</dbReference>
<proteinExistence type="inferred from homology"/>
<sequence length="556" mass="60680">MTERAHRLSGRSDSTTRHIFVTGGVASSLGKGLTASSLGRLLRSRGLRVTMQKLDPYLNVDPGTMNPFQHGEVFVTEDGSETDLDVGHYERFLDVDLIGSANVTTGQVYSQVIAKERRGEYLGDTVQVIPHITDEIKTRMRSQADDDIDVIITEIGGTVGDIESQPFLEAARQVRHDLGRDNCFFLHISLLPYIGPSGELKTKPTQHSVAALRSIGIQPDAIVLRADRDVPESIKRKIALFCDVDAEGVVVAKDAPSIYDIPRVLHSEGLDAYVVQRLGLPFRDVDWSGWDDLLHRVHSPAHSVEVALVGKYIDLPDAYLSVTEALRAGGFHHDTKVVIRWVTSDDCQTPEGARASLEGVDAVLVPGGFGVRGIEGKLGALRWARENRVPTLGICLGLQCMVIEYARTELGLEGASSSEFDDDPKHPVIATMAEQLAIVGGEGDLGGTMRLGSYEARLTPGSVVAEAYGAEAVTERHRHRYEVNNSYRDKLEEAGLVISGVSPDTSLVEFVELPREVHPYYVATQAHPEFKSRPTKAHPLFAGLIEAALAQRGDES</sequence>
<feature type="binding site" evidence="9">
    <location>
        <position position="85"/>
    </location>
    <ligand>
        <name>Mg(2+)</name>
        <dbReference type="ChEBI" id="CHEBI:18420"/>
    </ligand>
</feature>
<dbReference type="SUPFAM" id="SSF52540">
    <property type="entry name" value="P-loop containing nucleoside triphosphate hydrolases"/>
    <property type="match status" value="1"/>
</dbReference>
<dbReference type="Pfam" id="PF06418">
    <property type="entry name" value="CTP_synth_N"/>
    <property type="match status" value="1"/>
</dbReference>
<evidence type="ECO:0000256" key="9">
    <source>
        <dbReference type="HAMAP-Rule" id="MF_01227"/>
    </source>
</evidence>
<feature type="binding site" evidence="9">
    <location>
        <begin position="253"/>
        <end position="255"/>
    </location>
    <ligand>
        <name>ATP</name>
        <dbReference type="ChEBI" id="CHEBI:30616"/>
    </ligand>
</feature>
<evidence type="ECO:0000256" key="2">
    <source>
        <dbReference type="ARBA" id="ARBA00007533"/>
    </source>
</evidence>
<name>A0ABT7S7C0_9CELL</name>
<comment type="activity regulation">
    <text evidence="9">Allosterically activated by GTP, when glutamine is the substrate; GTP has no effect on the reaction when ammonia is the substrate. The allosteric effector GTP functions by stabilizing the protein conformation that binds the tetrahedral intermediate(s) formed during glutamine hydrolysis. Inhibited by the product CTP, via allosteric rather than competitive inhibition.</text>
</comment>
<evidence type="ECO:0000259" key="11">
    <source>
        <dbReference type="Pfam" id="PF06418"/>
    </source>
</evidence>
<keyword evidence="7 9" id="KW-0665">Pyrimidine biosynthesis</keyword>
<dbReference type="Gene3D" id="3.40.50.880">
    <property type="match status" value="1"/>
</dbReference>
<comment type="pathway">
    <text evidence="1 9">Pyrimidine metabolism; CTP biosynthesis via de novo pathway; CTP from UDP: step 2/2.</text>
</comment>
<dbReference type="PANTHER" id="PTHR11550:SF0">
    <property type="entry name" value="CTP SYNTHASE-RELATED"/>
    <property type="match status" value="1"/>
</dbReference>
<dbReference type="Pfam" id="PF00117">
    <property type="entry name" value="GATase"/>
    <property type="match status" value="1"/>
</dbReference>
<dbReference type="InterPro" id="IPR017926">
    <property type="entry name" value="GATASE"/>
</dbReference>
<gene>
    <name evidence="9" type="primary">pyrG</name>
    <name evidence="12" type="ORF">QRT05_06270</name>
</gene>
<feature type="binding site" evidence="9">
    <location>
        <position position="368"/>
    </location>
    <ligand>
        <name>L-glutamine</name>
        <dbReference type="ChEBI" id="CHEBI:58359"/>
    </ligand>
</feature>
<accession>A0ABT7S7C0</accession>
<evidence type="ECO:0000256" key="5">
    <source>
        <dbReference type="ARBA" id="ARBA00022840"/>
    </source>
</evidence>
<feature type="binding site" evidence="9">
    <location>
        <position position="237"/>
    </location>
    <ligand>
        <name>UTP</name>
        <dbReference type="ChEBI" id="CHEBI:46398"/>
    </ligand>
</feature>
<comment type="catalytic activity">
    <reaction evidence="9">
        <text>L-glutamine + H2O = L-glutamate + NH4(+)</text>
        <dbReference type="Rhea" id="RHEA:15889"/>
        <dbReference type="ChEBI" id="CHEBI:15377"/>
        <dbReference type="ChEBI" id="CHEBI:28938"/>
        <dbReference type="ChEBI" id="CHEBI:29985"/>
        <dbReference type="ChEBI" id="CHEBI:58359"/>
    </reaction>
</comment>
<feature type="region of interest" description="Amidoligase domain" evidence="9">
    <location>
        <begin position="1"/>
        <end position="280"/>
    </location>
</feature>
<dbReference type="EC" id="6.3.4.2" evidence="9"/>
<evidence type="ECO:0000256" key="8">
    <source>
        <dbReference type="ARBA" id="ARBA00047781"/>
    </source>
</evidence>
<dbReference type="CDD" id="cd01746">
    <property type="entry name" value="GATase1_CTP_Synthase"/>
    <property type="match status" value="1"/>
</dbReference>
<evidence type="ECO:0000313" key="12">
    <source>
        <dbReference type="EMBL" id="MDM7830932.1"/>
    </source>
</evidence>
<feature type="active site" evidence="9">
    <location>
        <position position="529"/>
    </location>
</feature>
<keyword evidence="9" id="KW-0460">Magnesium</keyword>
<dbReference type="HAMAP" id="MF_01227">
    <property type="entry name" value="PyrG"/>
    <property type="match status" value="1"/>
</dbReference>
<feature type="binding site" evidence="9">
    <location>
        <begin position="28"/>
        <end position="33"/>
    </location>
    <ligand>
        <name>ATP</name>
        <dbReference type="ChEBI" id="CHEBI:30616"/>
    </ligand>
</feature>
<feature type="active site" evidence="9">
    <location>
        <position position="527"/>
    </location>
</feature>
<keyword evidence="13" id="KW-1185">Reference proteome</keyword>
<dbReference type="NCBIfam" id="TIGR00337">
    <property type="entry name" value="PyrG"/>
    <property type="match status" value="1"/>
</dbReference>
<evidence type="ECO:0000256" key="7">
    <source>
        <dbReference type="ARBA" id="ARBA00022975"/>
    </source>
</evidence>
<feature type="binding site" evidence="9">
    <location>
        <begin position="201"/>
        <end position="206"/>
    </location>
    <ligand>
        <name>UTP</name>
        <dbReference type="ChEBI" id="CHEBI:46398"/>
    </ligand>
</feature>
<feature type="binding site" evidence="9">
    <location>
        <position position="27"/>
    </location>
    <ligand>
        <name>UTP</name>
        <dbReference type="ChEBI" id="CHEBI:46398"/>
    </ligand>
</feature>
<comment type="function">
    <text evidence="9">Catalyzes the ATP-dependent amination of UTP to CTP with either L-glutamine or ammonia as the source of nitrogen. Regulates intracellular CTP levels through interactions with the four ribonucleotide triphosphates.</text>
</comment>
<comment type="miscellaneous">
    <text evidence="9">CTPSs have evolved a hybrid strategy for distinguishing between UTP and CTP. The overlapping regions of the product feedback inhibitory and substrate sites recognize a common feature in both compounds, the triphosphate moiety. To differentiate isosteric substrate and product pyrimidine rings, an additional pocket far from the expected kinase/ligase catalytic site, specifically recognizes the cytosine and ribose portions of the product inhibitor.</text>
</comment>
<feature type="active site" description="Nucleophile; for glutamine hydrolysis" evidence="9">
    <location>
        <position position="395"/>
    </location>
</feature>
<comment type="catalytic activity">
    <reaction evidence="8 9">
        <text>UTP + L-glutamine + ATP + H2O = CTP + L-glutamate + ADP + phosphate + 2 H(+)</text>
        <dbReference type="Rhea" id="RHEA:26426"/>
        <dbReference type="ChEBI" id="CHEBI:15377"/>
        <dbReference type="ChEBI" id="CHEBI:15378"/>
        <dbReference type="ChEBI" id="CHEBI:29985"/>
        <dbReference type="ChEBI" id="CHEBI:30616"/>
        <dbReference type="ChEBI" id="CHEBI:37563"/>
        <dbReference type="ChEBI" id="CHEBI:43474"/>
        <dbReference type="ChEBI" id="CHEBI:46398"/>
        <dbReference type="ChEBI" id="CHEBI:58359"/>
        <dbReference type="ChEBI" id="CHEBI:456216"/>
        <dbReference type="EC" id="6.3.4.2"/>
    </reaction>
</comment>
<evidence type="ECO:0000256" key="4">
    <source>
        <dbReference type="ARBA" id="ARBA00022741"/>
    </source>
</evidence>
<comment type="caution">
    <text evidence="12">The sequence shown here is derived from an EMBL/GenBank/DDBJ whole genome shotgun (WGS) entry which is preliminary data.</text>
</comment>
<dbReference type="SUPFAM" id="SSF52317">
    <property type="entry name" value="Class I glutamine amidotransferase-like"/>
    <property type="match status" value="1"/>
</dbReference>
<organism evidence="12 13">
    <name type="scientific">Cellulomonas edaphi</name>
    <dbReference type="NCBI Taxonomy" id="3053468"/>
    <lineage>
        <taxon>Bacteria</taxon>
        <taxon>Bacillati</taxon>
        <taxon>Actinomycetota</taxon>
        <taxon>Actinomycetes</taxon>
        <taxon>Micrococcales</taxon>
        <taxon>Cellulomonadaceae</taxon>
        <taxon>Cellulomonas</taxon>
    </lineage>
</organism>
<keyword evidence="5 9" id="KW-0067">ATP-binding</keyword>
<dbReference type="PANTHER" id="PTHR11550">
    <property type="entry name" value="CTP SYNTHASE"/>
    <property type="match status" value="1"/>
</dbReference>
<feature type="binding site" evidence="9">
    <location>
        <position position="85"/>
    </location>
    <ligand>
        <name>ATP</name>
        <dbReference type="ChEBI" id="CHEBI:30616"/>
    </ligand>
</feature>
<comment type="similarity">
    <text evidence="2 9">Belongs to the CTP synthase family.</text>
</comment>
<dbReference type="Proteomes" id="UP001321453">
    <property type="component" value="Unassembled WGS sequence"/>
</dbReference>
<dbReference type="InterPro" id="IPR027417">
    <property type="entry name" value="P-loop_NTPase"/>
</dbReference>
<feature type="binding site" evidence="9">
    <location>
        <begin position="396"/>
        <end position="399"/>
    </location>
    <ligand>
        <name>L-glutamine</name>
        <dbReference type="ChEBI" id="CHEBI:58359"/>
    </ligand>
</feature>
<dbReference type="InterPro" id="IPR004468">
    <property type="entry name" value="CTP_synthase"/>
</dbReference>
<feature type="binding site" evidence="9">
    <location>
        <begin position="201"/>
        <end position="206"/>
    </location>
    <ligand>
        <name>CTP</name>
        <dbReference type="ChEBI" id="CHEBI:37563"/>
        <note>allosteric inhibitor</note>
    </ligand>
</feature>
<evidence type="ECO:0000256" key="1">
    <source>
        <dbReference type="ARBA" id="ARBA00005171"/>
    </source>
</evidence>
<feature type="binding site" evidence="9">
    <location>
        <position position="154"/>
    </location>
    <ligand>
        <name>Mg(2+)</name>
        <dbReference type="ChEBI" id="CHEBI:18420"/>
    </ligand>
</feature>
<feature type="binding site" evidence="9">
    <location>
        <position position="237"/>
    </location>
    <ligand>
        <name>CTP</name>
        <dbReference type="ChEBI" id="CHEBI:37563"/>
        <note>allosteric inhibitor</note>
    </ligand>
</feature>
<dbReference type="CDD" id="cd03113">
    <property type="entry name" value="CTPS_N"/>
    <property type="match status" value="1"/>
</dbReference>
<comment type="caution">
    <text evidence="9">Lacks conserved residue(s) required for the propagation of feature annotation.</text>
</comment>
<evidence type="ECO:0000313" key="13">
    <source>
        <dbReference type="Proteomes" id="UP001321453"/>
    </source>
</evidence>
<comment type="catalytic activity">
    <reaction evidence="9">
        <text>UTP + NH4(+) + ATP = CTP + ADP + phosphate + 2 H(+)</text>
        <dbReference type="Rhea" id="RHEA:16597"/>
        <dbReference type="ChEBI" id="CHEBI:15378"/>
        <dbReference type="ChEBI" id="CHEBI:28938"/>
        <dbReference type="ChEBI" id="CHEBI:30616"/>
        <dbReference type="ChEBI" id="CHEBI:37563"/>
        <dbReference type="ChEBI" id="CHEBI:43474"/>
        <dbReference type="ChEBI" id="CHEBI:46398"/>
        <dbReference type="ChEBI" id="CHEBI:456216"/>
    </reaction>
</comment>
<evidence type="ECO:0000259" key="10">
    <source>
        <dbReference type="Pfam" id="PF00117"/>
    </source>
</evidence>
<keyword evidence="9" id="KW-0479">Metal-binding</keyword>
<keyword evidence="4 9" id="KW-0547">Nucleotide-binding</keyword>
<dbReference type="NCBIfam" id="NF003792">
    <property type="entry name" value="PRK05380.1"/>
    <property type="match status" value="1"/>
</dbReference>
<feature type="binding site" evidence="9">
    <location>
        <position position="480"/>
    </location>
    <ligand>
        <name>L-glutamine</name>
        <dbReference type="ChEBI" id="CHEBI:58359"/>
    </ligand>
</feature>
<comment type="subunit">
    <text evidence="9">Homotetramer.</text>
</comment>
<dbReference type="InterPro" id="IPR033828">
    <property type="entry name" value="GATase1_CTP_Synthase"/>
</dbReference>
<dbReference type="EMBL" id="JAUCGR010000002">
    <property type="protein sequence ID" value="MDM7830932.1"/>
    <property type="molecule type" value="Genomic_DNA"/>
</dbReference>